<accession>A0ABT0KUD5</accession>
<feature type="domain" description="Bacterial Pleckstrin homology" evidence="2">
    <location>
        <begin position="101"/>
        <end position="162"/>
    </location>
</feature>
<evidence type="ECO:0000259" key="2">
    <source>
        <dbReference type="Pfam" id="PF10882"/>
    </source>
</evidence>
<evidence type="ECO:0000256" key="1">
    <source>
        <dbReference type="SAM" id="Phobius"/>
    </source>
</evidence>
<feature type="transmembrane region" description="Helical" evidence="1">
    <location>
        <begin position="12"/>
        <end position="32"/>
    </location>
</feature>
<comment type="caution">
    <text evidence="3">The sequence shown here is derived from an EMBL/GenBank/DDBJ whole genome shotgun (WGS) entry which is preliminary data.</text>
</comment>
<dbReference type="Proteomes" id="UP001202134">
    <property type="component" value="Unassembled WGS sequence"/>
</dbReference>
<keyword evidence="1" id="KW-0472">Membrane</keyword>
<evidence type="ECO:0000313" key="4">
    <source>
        <dbReference type="Proteomes" id="UP001202134"/>
    </source>
</evidence>
<keyword evidence="1" id="KW-0812">Transmembrane</keyword>
<dbReference type="InterPro" id="IPR027783">
    <property type="entry name" value="Bacterial_PH-related"/>
</dbReference>
<reference evidence="3 4" key="1">
    <citation type="submission" date="2022-01" db="EMBL/GenBank/DDBJ databases">
        <title>Whole genome-based taxonomy of the Shewanellaceae.</title>
        <authorList>
            <person name="Martin-Rodriguez A.J."/>
        </authorList>
    </citation>
    <scope>NUCLEOTIDE SEQUENCE [LARGE SCALE GENOMIC DNA]</scope>
    <source>
        <strain evidence="3 4">DSM 24955</strain>
    </source>
</reference>
<gene>
    <name evidence="3" type="ORF">L2737_19355</name>
</gene>
<evidence type="ECO:0000313" key="3">
    <source>
        <dbReference type="EMBL" id="MCL1047462.1"/>
    </source>
</evidence>
<keyword evidence="4" id="KW-1185">Reference proteome</keyword>
<name>A0ABT0KUD5_9GAMM</name>
<protein>
    <submittedName>
        <fullName evidence="3">PH domain-containing protein</fullName>
    </submittedName>
</protein>
<keyword evidence="1" id="KW-1133">Transmembrane helix</keyword>
<dbReference type="EMBL" id="JAKIKU010000014">
    <property type="protein sequence ID" value="MCL1047462.1"/>
    <property type="molecule type" value="Genomic_DNA"/>
</dbReference>
<organism evidence="3 4">
    <name type="scientific">Shewanella electrodiphila</name>
    <dbReference type="NCBI Taxonomy" id="934143"/>
    <lineage>
        <taxon>Bacteria</taxon>
        <taxon>Pseudomonadati</taxon>
        <taxon>Pseudomonadota</taxon>
        <taxon>Gammaproteobacteria</taxon>
        <taxon>Alteromonadales</taxon>
        <taxon>Shewanellaceae</taxon>
        <taxon>Shewanella</taxon>
    </lineage>
</organism>
<dbReference type="RefSeq" id="WP_248956816.1">
    <property type="nucleotide sequence ID" value="NZ_JAKIKU010000014.1"/>
</dbReference>
<proteinExistence type="predicted"/>
<feature type="transmembrane region" description="Helical" evidence="1">
    <location>
        <begin position="39"/>
        <end position="59"/>
    </location>
</feature>
<dbReference type="Pfam" id="PF10882">
    <property type="entry name" value="bPH_5"/>
    <property type="match status" value="1"/>
</dbReference>
<sequence length="173" mass="18470">MNIELAGLSSNAMANFIGLLIGLVLLTILLKVKKLPSAAFYSSLGIIIAVFALFSVTMYQSSQARVSVSQSGAVEVNIPLYGQHFEADEVDWQQAQLINLSQAPQFTPSRRTNGLGLTGYSLGWFTLKNGDKALVSVTTNEGVLLVPTDKGYSLLLSVENSQAAMASITALLD</sequence>